<dbReference type="PROSITE" id="PS51257">
    <property type="entry name" value="PROKAR_LIPOPROTEIN"/>
    <property type="match status" value="1"/>
</dbReference>
<dbReference type="STRING" id="1833852.B0537_09055"/>
<dbReference type="OrthoDB" id="1683231at2"/>
<dbReference type="EMBL" id="CP019698">
    <property type="protein sequence ID" value="AQS59213.1"/>
    <property type="molecule type" value="Genomic_DNA"/>
</dbReference>
<protein>
    <recommendedName>
        <fullName evidence="3">Lipoprotein</fullName>
    </recommendedName>
</protein>
<evidence type="ECO:0000313" key="1">
    <source>
        <dbReference type="EMBL" id="AQS59213.1"/>
    </source>
</evidence>
<dbReference type="AlphaFoldDB" id="A0A1S6IWR6"/>
<evidence type="ECO:0008006" key="3">
    <source>
        <dbReference type="Google" id="ProtNLM"/>
    </source>
</evidence>
<dbReference type="Proteomes" id="UP000189464">
    <property type="component" value="Chromosome"/>
</dbReference>
<evidence type="ECO:0000313" key="2">
    <source>
        <dbReference type="Proteomes" id="UP000189464"/>
    </source>
</evidence>
<name>A0A1S6IWR6_9FIRM</name>
<dbReference type="RefSeq" id="WP_077714282.1">
    <property type="nucleotide sequence ID" value="NZ_CP019698.1"/>
</dbReference>
<dbReference type="Gene3D" id="2.40.360.20">
    <property type="match status" value="1"/>
</dbReference>
<dbReference type="KEGG" id="dfg:B0537_09055"/>
<proteinExistence type="predicted"/>
<reference evidence="1 2" key="1">
    <citation type="journal article" date="2016" name="Int. J. Syst. Evol. Microbiol.">
        <title>Desulfotomaculum ferrireducens sp. nov., a moderately thermophilic sulfate-reducing and dissimilatory Fe(III)-reducing bacterium isolated from compost.</title>
        <authorList>
            <person name="Yang G."/>
            <person name="Guo J."/>
            <person name="Zhuang L."/>
            <person name="Yuan Y."/>
            <person name="Zhou S."/>
        </authorList>
    </citation>
    <scope>NUCLEOTIDE SEQUENCE [LARGE SCALE GENOMIC DNA]</scope>
    <source>
        <strain evidence="1 2">GSS09</strain>
    </source>
</reference>
<accession>A0A1S6IWR6</accession>
<organism evidence="1 2">
    <name type="scientific">Desulforamulus ferrireducens</name>
    <dbReference type="NCBI Taxonomy" id="1833852"/>
    <lineage>
        <taxon>Bacteria</taxon>
        <taxon>Bacillati</taxon>
        <taxon>Bacillota</taxon>
        <taxon>Clostridia</taxon>
        <taxon>Eubacteriales</taxon>
        <taxon>Peptococcaceae</taxon>
        <taxon>Desulforamulus</taxon>
    </lineage>
</organism>
<keyword evidence="2" id="KW-1185">Reference proteome</keyword>
<sequence>MNIRKLLIYLFISLVLLVGCDKKDTNPPSNGDQLPIGSITDMTSYFYTEQNTTWEYQGTGNEYASFTRKVLHRENNLVQITDNNGGTIMAMVFRLSPEEIVKIYAEAEFYDDRNILTAQPNRQEIILKSPLQVGAQWQDEIFKSEVISIDEKIEVPAGKYNDVVKIKRTSLKDKDSGENYEYYAKGVGLVMREYISGDFKVTSQLKAMAKQ</sequence>
<gene>
    <name evidence="1" type="ORF">B0537_09055</name>
</gene>